<dbReference type="Pfam" id="PF01063">
    <property type="entry name" value="Aminotran_4"/>
    <property type="match status" value="1"/>
</dbReference>
<comment type="subunit">
    <text evidence="7">Homodimer.</text>
</comment>
<dbReference type="FunFam" id="3.30.470.10:FF:000006">
    <property type="entry name" value="Branched-chain-amino-acid aminotransferase"/>
    <property type="match status" value="1"/>
</dbReference>
<name>A0A101XP08_9BACL</name>
<dbReference type="InterPro" id="IPR018300">
    <property type="entry name" value="Aminotrans_IV_CS"/>
</dbReference>
<comment type="pathway">
    <text evidence="5 18">Amino-acid biosynthesis; L-leucine biosynthesis; L-leucine from 3-methyl-2-oxobutanoate: step 4/4.</text>
</comment>
<evidence type="ECO:0000256" key="17">
    <source>
        <dbReference type="RuleBase" id="RU004516"/>
    </source>
</evidence>
<dbReference type="RefSeq" id="WP_067718774.1">
    <property type="nucleotide sequence ID" value="NZ_LPVJ01000061.1"/>
</dbReference>
<evidence type="ECO:0000256" key="10">
    <source>
        <dbReference type="ARBA" id="ARBA00022679"/>
    </source>
</evidence>
<keyword evidence="12 18" id="KW-0100">Branched-chain amino acid biosynthesis</keyword>
<evidence type="ECO:0000313" key="20">
    <source>
        <dbReference type="Proteomes" id="UP000053557"/>
    </source>
</evidence>
<evidence type="ECO:0000256" key="5">
    <source>
        <dbReference type="ARBA" id="ARBA00005072"/>
    </source>
</evidence>
<dbReference type="InterPro" id="IPR005785">
    <property type="entry name" value="B_amino_transI"/>
</dbReference>
<evidence type="ECO:0000256" key="7">
    <source>
        <dbReference type="ARBA" id="ARBA00011738"/>
    </source>
</evidence>
<comment type="catalytic activity">
    <reaction evidence="15 18">
        <text>L-leucine + 2-oxoglutarate = 4-methyl-2-oxopentanoate + L-glutamate</text>
        <dbReference type="Rhea" id="RHEA:18321"/>
        <dbReference type="ChEBI" id="CHEBI:16810"/>
        <dbReference type="ChEBI" id="CHEBI:17865"/>
        <dbReference type="ChEBI" id="CHEBI:29985"/>
        <dbReference type="ChEBI" id="CHEBI:57427"/>
        <dbReference type="EC" id="2.6.1.42"/>
    </reaction>
</comment>
<comment type="function">
    <text evidence="2 18">Acts on leucine, isoleucine and valine.</text>
</comment>
<dbReference type="PANTHER" id="PTHR42743">
    <property type="entry name" value="AMINO-ACID AMINOTRANSFERASE"/>
    <property type="match status" value="1"/>
</dbReference>
<keyword evidence="9 18" id="KW-0028">Amino-acid biosynthesis</keyword>
<sequence>MDADRKIYLNGQLVPKEQAVVSVFDHGFLYGDGIFEGIRIYDGVIFRLDEHLERLYDSAKSILLDIPLTFEEMASAVLDTVRANGLQNGYIRLVISRGPGDLGLDPRSCPRANIVIIADTIQLFPQKFYEEGLKIVTVPTRRNPVGALNPQIKSLNYLNSVLVKIEAANAGCLEALTVNAEGYVCEGSGDNVFIVKKGRVYTPPVYLGALDGITRRSIIDLCEKLAIPLQESPFTRHDVFVADEVFLTGTAAELIPVVEVDRRTIGSGVPGEITKRLHRAFHELVRLDGRRL</sequence>
<dbReference type="OrthoDB" id="9805628at2"/>
<dbReference type="InterPro" id="IPR050571">
    <property type="entry name" value="Class-IV_PLP-Dep_Aminotrnsfr"/>
</dbReference>
<dbReference type="SUPFAM" id="SSF56752">
    <property type="entry name" value="D-aminoacid aminotransferase-like PLP-dependent enzymes"/>
    <property type="match status" value="1"/>
</dbReference>
<evidence type="ECO:0000256" key="6">
    <source>
        <dbReference type="ARBA" id="ARBA00009320"/>
    </source>
</evidence>
<dbReference type="AlphaFoldDB" id="A0A101XP08"/>
<proteinExistence type="inferred from homology"/>
<dbReference type="EC" id="2.6.1.42" evidence="18"/>
<evidence type="ECO:0000256" key="13">
    <source>
        <dbReference type="ARBA" id="ARBA00048212"/>
    </source>
</evidence>
<comment type="pathway">
    <text evidence="3 18">Amino-acid biosynthesis; L-isoleucine biosynthesis; L-isoleucine from 2-oxobutanoate: step 4/4.</text>
</comment>
<dbReference type="NCBIfam" id="NF006185">
    <property type="entry name" value="PRK08320.1"/>
    <property type="match status" value="1"/>
</dbReference>
<reference evidence="19 20" key="1">
    <citation type="submission" date="2015-12" db="EMBL/GenBank/DDBJ databases">
        <title>Draft genome sequence of Acidibacillus ferrooxidans ITV001, isolated from a chalcopyrite acid mine drainage site in Brazil.</title>
        <authorList>
            <person name="Dall'Agnol H."/>
            <person name="Nancucheo I."/>
            <person name="Johnson B."/>
            <person name="Oliveira R."/>
            <person name="Leite L."/>
            <person name="Pylro V."/>
            <person name="Nunes G.L."/>
            <person name="Tzotzos G."/>
            <person name="Fernandes G.R."/>
            <person name="Dutra J."/>
            <person name="Orellana S.C."/>
            <person name="Oliveira G."/>
        </authorList>
    </citation>
    <scope>NUCLEOTIDE SEQUENCE [LARGE SCALE GENOMIC DNA]</scope>
    <source>
        <strain evidence="20">ITV01</strain>
    </source>
</reference>
<comment type="caution">
    <text evidence="19">The sequence shown here is derived from an EMBL/GenBank/DDBJ whole genome shotgun (WGS) entry which is preliminary data.</text>
</comment>
<keyword evidence="20" id="KW-1185">Reference proteome</keyword>
<comment type="catalytic activity">
    <reaction evidence="14 18">
        <text>L-isoleucine + 2-oxoglutarate = (S)-3-methyl-2-oxopentanoate + L-glutamate</text>
        <dbReference type="Rhea" id="RHEA:24801"/>
        <dbReference type="ChEBI" id="CHEBI:16810"/>
        <dbReference type="ChEBI" id="CHEBI:29985"/>
        <dbReference type="ChEBI" id="CHEBI:35146"/>
        <dbReference type="ChEBI" id="CHEBI:58045"/>
        <dbReference type="EC" id="2.6.1.42"/>
    </reaction>
</comment>
<dbReference type="GO" id="GO:0052654">
    <property type="term" value="F:L-leucine-2-oxoglutarate transaminase activity"/>
    <property type="evidence" value="ECO:0007669"/>
    <property type="project" value="RHEA"/>
</dbReference>
<dbReference type="GO" id="GO:0005829">
    <property type="term" value="C:cytosol"/>
    <property type="evidence" value="ECO:0007669"/>
    <property type="project" value="TreeGrafter"/>
</dbReference>
<dbReference type="PANTHER" id="PTHR42743:SF11">
    <property type="entry name" value="AMINODEOXYCHORISMATE LYASE"/>
    <property type="match status" value="1"/>
</dbReference>
<dbReference type="GO" id="GO:0052656">
    <property type="term" value="F:L-isoleucine-2-oxoglutarate transaminase activity"/>
    <property type="evidence" value="ECO:0007669"/>
    <property type="project" value="RHEA"/>
</dbReference>
<dbReference type="GO" id="GO:0009099">
    <property type="term" value="P:L-valine biosynthetic process"/>
    <property type="evidence" value="ECO:0007669"/>
    <property type="project" value="UniProtKB-UniPathway"/>
</dbReference>
<protein>
    <recommendedName>
        <fullName evidence="18">Branched-chain-amino-acid aminotransferase</fullName>
        <shortName evidence="18">BCAT</shortName>
        <ecNumber evidence="18">2.6.1.42</ecNumber>
    </recommendedName>
</protein>
<dbReference type="InterPro" id="IPR043132">
    <property type="entry name" value="BCAT-like_C"/>
</dbReference>
<evidence type="ECO:0000256" key="8">
    <source>
        <dbReference type="ARBA" id="ARBA00022576"/>
    </source>
</evidence>
<comment type="pathway">
    <text evidence="4 18">Amino-acid biosynthesis; L-valine biosynthesis; L-valine from pyruvate: step 4/4.</text>
</comment>
<dbReference type="Gene3D" id="3.30.470.10">
    <property type="match status" value="1"/>
</dbReference>
<dbReference type="GO" id="GO:0009097">
    <property type="term" value="P:isoleucine biosynthetic process"/>
    <property type="evidence" value="ECO:0007669"/>
    <property type="project" value="UniProtKB-UniPathway"/>
</dbReference>
<keyword evidence="10 18" id="KW-0808">Transferase</keyword>
<comment type="catalytic activity">
    <reaction evidence="13 18">
        <text>L-valine + 2-oxoglutarate = 3-methyl-2-oxobutanoate + L-glutamate</text>
        <dbReference type="Rhea" id="RHEA:24813"/>
        <dbReference type="ChEBI" id="CHEBI:11851"/>
        <dbReference type="ChEBI" id="CHEBI:16810"/>
        <dbReference type="ChEBI" id="CHEBI:29985"/>
        <dbReference type="ChEBI" id="CHEBI:57762"/>
        <dbReference type="EC" id="2.6.1.42"/>
    </reaction>
</comment>
<dbReference type="PROSITE" id="PS00770">
    <property type="entry name" value="AA_TRANSFER_CLASS_4"/>
    <property type="match status" value="1"/>
</dbReference>
<evidence type="ECO:0000256" key="11">
    <source>
        <dbReference type="ARBA" id="ARBA00022898"/>
    </source>
</evidence>
<evidence type="ECO:0000256" key="1">
    <source>
        <dbReference type="ARBA" id="ARBA00001933"/>
    </source>
</evidence>
<dbReference type="FunFam" id="3.20.10.10:FF:000002">
    <property type="entry name" value="D-alanine aminotransferase"/>
    <property type="match status" value="1"/>
</dbReference>
<dbReference type="UniPathway" id="UPA00047">
    <property type="reaction ID" value="UER00058"/>
</dbReference>
<organism evidence="19 20">
    <name type="scientific">Ferroacidibacillus organovorans</name>
    <dbReference type="NCBI Taxonomy" id="1765683"/>
    <lineage>
        <taxon>Bacteria</taxon>
        <taxon>Bacillati</taxon>
        <taxon>Bacillota</taxon>
        <taxon>Bacilli</taxon>
        <taxon>Bacillales</taxon>
        <taxon>Alicyclobacillaceae</taxon>
        <taxon>Ferroacidibacillus</taxon>
    </lineage>
</organism>
<evidence type="ECO:0000256" key="2">
    <source>
        <dbReference type="ARBA" id="ARBA00003109"/>
    </source>
</evidence>
<comment type="similarity">
    <text evidence="6 16">Belongs to the class-IV pyridoxal-phosphate-dependent aminotransferase family.</text>
</comment>
<evidence type="ECO:0000256" key="9">
    <source>
        <dbReference type="ARBA" id="ARBA00022605"/>
    </source>
</evidence>
<evidence type="ECO:0000256" key="14">
    <source>
        <dbReference type="ARBA" id="ARBA00048798"/>
    </source>
</evidence>
<accession>A0A101XP08</accession>
<dbReference type="NCBIfam" id="TIGR01122">
    <property type="entry name" value="ilvE_I"/>
    <property type="match status" value="1"/>
</dbReference>
<dbReference type="CDD" id="cd01558">
    <property type="entry name" value="D-AAT_like"/>
    <property type="match status" value="1"/>
</dbReference>
<dbReference type="EMBL" id="LPVJ01000061">
    <property type="protein sequence ID" value="KUO94965.1"/>
    <property type="molecule type" value="Genomic_DNA"/>
</dbReference>
<dbReference type="UniPathway" id="UPA00049">
    <property type="reaction ID" value="UER00062"/>
</dbReference>
<evidence type="ECO:0000256" key="15">
    <source>
        <dbReference type="ARBA" id="ARBA00049229"/>
    </source>
</evidence>
<keyword evidence="8 18" id="KW-0032">Aminotransferase</keyword>
<dbReference type="Gene3D" id="3.20.10.10">
    <property type="entry name" value="D-amino Acid Aminotransferase, subunit A, domain 2"/>
    <property type="match status" value="1"/>
</dbReference>
<evidence type="ECO:0000256" key="4">
    <source>
        <dbReference type="ARBA" id="ARBA00004931"/>
    </source>
</evidence>
<keyword evidence="11 17" id="KW-0663">Pyridoxal phosphate</keyword>
<dbReference type="InterPro" id="IPR043131">
    <property type="entry name" value="BCAT-like_N"/>
</dbReference>
<evidence type="ECO:0000313" key="19">
    <source>
        <dbReference type="EMBL" id="KUO94965.1"/>
    </source>
</evidence>
<dbReference type="Proteomes" id="UP000053557">
    <property type="component" value="Unassembled WGS sequence"/>
</dbReference>
<comment type="cofactor">
    <cofactor evidence="1 17">
        <name>pyridoxal 5'-phosphate</name>
        <dbReference type="ChEBI" id="CHEBI:597326"/>
    </cofactor>
</comment>
<dbReference type="GO" id="GO:0009098">
    <property type="term" value="P:L-leucine biosynthetic process"/>
    <property type="evidence" value="ECO:0007669"/>
    <property type="project" value="UniProtKB-UniPathway"/>
</dbReference>
<evidence type="ECO:0000256" key="18">
    <source>
        <dbReference type="RuleBase" id="RU364094"/>
    </source>
</evidence>
<evidence type="ECO:0000256" key="3">
    <source>
        <dbReference type="ARBA" id="ARBA00004824"/>
    </source>
</evidence>
<dbReference type="InterPro" id="IPR036038">
    <property type="entry name" value="Aminotransferase-like"/>
</dbReference>
<dbReference type="InterPro" id="IPR001544">
    <property type="entry name" value="Aminotrans_IV"/>
</dbReference>
<dbReference type="GO" id="GO:0052655">
    <property type="term" value="F:L-valine-2-oxoglutarate transaminase activity"/>
    <property type="evidence" value="ECO:0007669"/>
    <property type="project" value="RHEA"/>
</dbReference>
<evidence type="ECO:0000256" key="16">
    <source>
        <dbReference type="RuleBase" id="RU004106"/>
    </source>
</evidence>
<evidence type="ECO:0000256" key="12">
    <source>
        <dbReference type="ARBA" id="ARBA00023304"/>
    </source>
</evidence>
<gene>
    <name evidence="18" type="primary">ilvE</name>
    <name evidence="19" type="ORF">ATW55_04840</name>
</gene>
<dbReference type="UniPathway" id="UPA00048">
    <property type="reaction ID" value="UER00073"/>
</dbReference>